<feature type="transmembrane region" description="Helical" evidence="9">
    <location>
        <begin position="313"/>
        <end position="337"/>
    </location>
</feature>
<organism evidence="11 12">
    <name type="scientific">Allacma fusca</name>
    <dbReference type="NCBI Taxonomy" id="39272"/>
    <lineage>
        <taxon>Eukaryota</taxon>
        <taxon>Metazoa</taxon>
        <taxon>Ecdysozoa</taxon>
        <taxon>Arthropoda</taxon>
        <taxon>Hexapoda</taxon>
        <taxon>Collembola</taxon>
        <taxon>Symphypleona</taxon>
        <taxon>Sminthuridae</taxon>
        <taxon>Allacma</taxon>
    </lineage>
</organism>
<evidence type="ECO:0000256" key="2">
    <source>
        <dbReference type="ARBA" id="ARBA00010663"/>
    </source>
</evidence>
<dbReference type="GO" id="GO:0004930">
    <property type="term" value="F:G protein-coupled receptor activity"/>
    <property type="evidence" value="ECO:0007669"/>
    <property type="project" value="UniProtKB-KW"/>
</dbReference>
<gene>
    <name evidence="11" type="ORF">AFUS01_LOCUS38292</name>
</gene>
<comment type="subcellular location">
    <subcellularLocation>
        <location evidence="1">Membrane</location>
        <topology evidence="1">Multi-pass membrane protein</topology>
    </subcellularLocation>
</comment>
<evidence type="ECO:0000313" key="11">
    <source>
        <dbReference type="EMBL" id="CAG7828360.1"/>
    </source>
</evidence>
<sequence>METETTVKSYLQSYIDSCCFDIRLLFQLLTTISEATCCLLQVTGFDLDAVTANIHPLYSFKENDWSESNVSEESGTQVSDSEDLDFSNISFPTDIWNQRKDWEITVKTAAVAPIVLVAVIGNLAVIRIILKARLFRHPINMFILNMSVADLLCSLLFPWIILVSDLYQSFMLGEFICKTEGFVLITLMLASVFSLTSISYDRLKAVVFPFRPRMDRRRAKWIIWFVWIAAMSSASPLIFWRSYHERYWKDFHEKWCKEEKEALKLYWIILLVFLVWIPLVTLFLTYTAILLKLDTLEKRQKEHPAQVKKKSKVVRMLFGILVLFTICWSPFTGFTYIRNKMSAEETIPPWLRHMLFVSHYLMFVNCAVNPIIYGLKNDNLKREMRLALPAFLRAKVSCEISAVHKPDNQNGIHKNRHFSNIENQKQKEKTNFCRASLTSSYDKSPASVSVISLQRRNSALEDVGIIISSTNLTKLTYTD</sequence>
<dbReference type="AlphaFoldDB" id="A0A8J2Q047"/>
<keyword evidence="12" id="KW-1185">Reference proteome</keyword>
<dbReference type="Pfam" id="PF00001">
    <property type="entry name" value="7tm_1"/>
    <property type="match status" value="1"/>
</dbReference>
<evidence type="ECO:0000256" key="4">
    <source>
        <dbReference type="ARBA" id="ARBA00022989"/>
    </source>
</evidence>
<comment type="caution">
    <text evidence="11">The sequence shown here is derived from an EMBL/GenBank/DDBJ whole genome shotgun (WGS) entry which is preliminary data.</text>
</comment>
<dbReference type="InterPro" id="IPR000276">
    <property type="entry name" value="GPCR_Rhodpsn"/>
</dbReference>
<feature type="transmembrane region" description="Helical" evidence="9">
    <location>
        <begin position="110"/>
        <end position="130"/>
    </location>
</feature>
<dbReference type="Proteomes" id="UP000708208">
    <property type="component" value="Unassembled WGS sequence"/>
</dbReference>
<feature type="domain" description="G-protein coupled receptors family 1 profile" evidence="10">
    <location>
        <begin position="121"/>
        <end position="373"/>
    </location>
</feature>
<accession>A0A8J2Q047</accession>
<evidence type="ECO:0000256" key="7">
    <source>
        <dbReference type="ARBA" id="ARBA00023170"/>
    </source>
</evidence>
<dbReference type="GO" id="GO:0016020">
    <property type="term" value="C:membrane"/>
    <property type="evidence" value="ECO:0007669"/>
    <property type="project" value="UniProtKB-SubCell"/>
</dbReference>
<evidence type="ECO:0000256" key="6">
    <source>
        <dbReference type="ARBA" id="ARBA00023136"/>
    </source>
</evidence>
<dbReference type="PANTHER" id="PTHR24235:SF12">
    <property type="entry name" value="G-PROTEIN COUPLED RECEPTORS FAMILY 1 PROFILE DOMAIN-CONTAINING PROTEIN"/>
    <property type="match status" value="1"/>
</dbReference>
<feature type="transmembrane region" description="Helical" evidence="9">
    <location>
        <begin position="357"/>
        <end position="375"/>
    </location>
</feature>
<dbReference type="OrthoDB" id="9946013at2759"/>
<feature type="transmembrane region" description="Helical" evidence="9">
    <location>
        <begin position="221"/>
        <end position="240"/>
    </location>
</feature>
<feature type="transmembrane region" description="Helical" evidence="9">
    <location>
        <begin position="181"/>
        <end position="200"/>
    </location>
</feature>
<keyword evidence="3 9" id="KW-0812">Transmembrane</keyword>
<keyword evidence="5" id="KW-0297">G-protein coupled receptor</keyword>
<dbReference type="PANTHER" id="PTHR24235">
    <property type="entry name" value="NEUROPEPTIDE Y RECEPTOR"/>
    <property type="match status" value="1"/>
</dbReference>
<keyword evidence="7" id="KW-0675">Receptor</keyword>
<feature type="transmembrane region" description="Helical" evidence="9">
    <location>
        <begin position="142"/>
        <end position="161"/>
    </location>
</feature>
<keyword evidence="4 9" id="KW-1133">Transmembrane helix</keyword>
<dbReference type="EMBL" id="CAJVCH010547204">
    <property type="protein sequence ID" value="CAG7828360.1"/>
    <property type="molecule type" value="Genomic_DNA"/>
</dbReference>
<proteinExistence type="inferred from homology"/>
<evidence type="ECO:0000256" key="1">
    <source>
        <dbReference type="ARBA" id="ARBA00004141"/>
    </source>
</evidence>
<evidence type="ECO:0000256" key="5">
    <source>
        <dbReference type="ARBA" id="ARBA00023040"/>
    </source>
</evidence>
<dbReference type="PROSITE" id="PS50262">
    <property type="entry name" value="G_PROTEIN_RECEP_F1_2"/>
    <property type="match status" value="1"/>
</dbReference>
<reference evidence="11" key="1">
    <citation type="submission" date="2021-06" db="EMBL/GenBank/DDBJ databases">
        <authorList>
            <person name="Hodson N. C."/>
            <person name="Mongue J. A."/>
            <person name="Jaron S. K."/>
        </authorList>
    </citation>
    <scope>NUCLEOTIDE SEQUENCE</scope>
</reference>
<dbReference type="InterPro" id="IPR017452">
    <property type="entry name" value="GPCR_Rhodpsn_7TM"/>
</dbReference>
<evidence type="ECO:0000259" key="10">
    <source>
        <dbReference type="PROSITE" id="PS50262"/>
    </source>
</evidence>
<keyword evidence="8" id="KW-0807">Transducer</keyword>
<dbReference type="SUPFAM" id="SSF81321">
    <property type="entry name" value="Family A G protein-coupled receptor-like"/>
    <property type="match status" value="1"/>
</dbReference>
<evidence type="ECO:0000256" key="3">
    <source>
        <dbReference type="ARBA" id="ARBA00022692"/>
    </source>
</evidence>
<evidence type="ECO:0000313" key="12">
    <source>
        <dbReference type="Proteomes" id="UP000708208"/>
    </source>
</evidence>
<name>A0A8J2Q047_9HEXA</name>
<evidence type="ECO:0000256" key="8">
    <source>
        <dbReference type="ARBA" id="ARBA00023224"/>
    </source>
</evidence>
<evidence type="ECO:0000256" key="9">
    <source>
        <dbReference type="SAM" id="Phobius"/>
    </source>
</evidence>
<feature type="transmembrane region" description="Helical" evidence="9">
    <location>
        <begin position="265"/>
        <end position="293"/>
    </location>
</feature>
<protein>
    <recommendedName>
        <fullName evidence="10">G-protein coupled receptors family 1 profile domain-containing protein</fullName>
    </recommendedName>
</protein>
<comment type="similarity">
    <text evidence="2">Belongs to the G-protein coupled receptor 1 family.</text>
</comment>
<keyword evidence="6 9" id="KW-0472">Membrane</keyword>